<evidence type="ECO:0000313" key="11">
    <source>
        <dbReference type="EMBL" id="MTV01771.1"/>
    </source>
</evidence>
<comment type="subcellular location">
    <subcellularLocation>
        <location evidence="1">Cell membrane</location>
        <topology evidence="1">Multi-pass membrane protein</topology>
    </subcellularLocation>
</comment>
<dbReference type="InterPro" id="IPR025857">
    <property type="entry name" value="MacB_PCD"/>
</dbReference>
<evidence type="ECO:0000256" key="7">
    <source>
        <dbReference type="SAM" id="Phobius"/>
    </source>
</evidence>
<feature type="transmembrane region" description="Helical" evidence="7">
    <location>
        <begin position="384"/>
        <end position="404"/>
    </location>
</feature>
<dbReference type="Proteomes" id="UP000286260">
    <property type="component" value="Unassembled WGS sequence"/>
</dbReference>
<dbReference type="PANTHER" id="PTHR30572:SF4">
    <property type="entry name" value="ABC TRANSPORTER PERMEASE YTRF"/>
    <property type="match status" value="1"/>
</dbReference>
<dbReference type="Pfam" id="PF02687">
    <property type="entry name" value="FtsX"/>
    <property type="match status" value="1"/>
</dbReference>
<evidence type="ECO:0000313" key="14">
    <source>
        <dbReference type="Proteomes" id="UP000448908"/>
    </source>
</evidence>
<keyword evidence="5 7" id="KW-0472">Membrane</keyword>
<dbReference type="STRING" id="46503.ERS852463_01702"/>
<dbReference type="GO" id="GO:0005886">
    <property type="term" value="C:plasma membrane"/>
    <property type="evidence" value="ECO:0007669"/>
    <property type="project" value="UniProtKB-SubCell"/>
</dbReference>
<dbReference type="Proteomes" id="UP000482671">
    <property type="component" value="Unassembled WGS sequence"/>
</dbReference>
<keyword evidence="3 7" id="KW-0812">Transmembrane</keyword>
<evidence type="ECO:0000313" key="15">
    <source>
        <dbReference type="Proteomes" id="UP000482671"/>
    </source>
</evidence>
<dbReference type="RefSeq" id="WP_005637195.1">
    <property type="nucleotide sequence ID" value="NZ_BAABYG010000001.1"/>
</dbReference>
<dbReference type="EMBL" id="QSII01000005">
    <property type="protein sequence ID" value="RHC88320.1"/>
    <property type="molecule type" value="Genomic_DNA"/>
</dbReference>
<reference evidence="12 13" key="1">
    <citation type="submission" date="2018-08" db="EMBL/GenBank/DDBJ databases">
        <title>A genome reference for cultivated species of the human gut microbiota.</title>
        <authorList>
            <person name="Zou Y."/>
            <person name="Xue W."/>
            <person name="Luo G."/>
        </authorList>
    </citation>
    <scope>NUCLEOTIDE SEQUENCE [LARGE SCALE GENOMIC DNA]</scope>
    <source>
        <strain evidence="12 13">AM34-17</strain>
    </source>
</reference>
<organism evidence="12 13">
    <name type="scientific">Parabacteroides merdae</name>
    <dbReference type="NCBI Taxonomy" id="46503"/>
    <lineage>
        <taxon>Bacteria</taxon>
        <taxon>Pseudomonadati</taxon>
        <taxon>Bacteroidota</taxon>
        <taxon>Bacteroidia</taxon>
        <taxon>Bacteroidales</taxon>
        <taxon>Tannerellaceae</taxon>
        <taxon>Parabacteroides</taxon>
    </lineage>
</organism>
<sequence>MFDFDNFREIWSTIQKNKLRTFLTGFSVAWGIFMLIVLLGAGNGMKNGIMSNFRNFSLNRVETWPRYTSKPYKGMQMNRRIEYKDEDLIAIPRENPEVDLITASISRSDTLSYGDEYNAYSLNGVHPSKAVIDNIEMTVGNGRFINDIDVKEKRKVIVLSPRMKEVLFKGEDPLGKYVNAGSVAYQVIGVYKAEDNDNNAPAYIPFSTAQTLYNAGYGLDEIIFTVKGISTQEEFDAFEKRFRQQMGARHKFDPEDRRAIGMWSTLENFMMLNGMMNGIALFIWVIGIGTLTAGIVGVSNIMLITVRERTREFGIRKAIGATPFSILKLIIVESILITAVFGYLGMILGIGLTEGINSVMEMMNAGKNVSQDDMSIFLNPTVNLSVALSATALIIGAGVLAGYFPARKAVKITAIEAMRNE</sequence>
<accession>A0A354MN89</accession>
<proteinExistence type="inferred from homology"/>
<evidence type="ECO:0000256" key="4">
    <source>
        <dbReference type="ARBA" id="ARBA00022989"/>
    </source>
</evidence>
<evidence type="ECO:0000256" key="1">
    <source>
        <dbReference type="ARBA" id="ARBA00004651"/>
    </source>
</evidence>
<evidence type="ECO:0000256" key="3">
    <source>
        <dbReference type="ARBA" id="ARBA00022692"/>
    </source>
</evidence>
<comment type="caution">
    <text evidence="12">The sequence shown here is derived from an EMBL/GenBank/DDBJ whole genome shotgun (WGS) entry which is preliminary data.</text>
</comment>
<evidence type="ECO:0000259" key="9">
    <source>
        <dbReference type="Pfam" id="PF12704"/>
    </source>
</evidence>
<dbReference type="AlphaFoldDB" id="A0A354MN89"/>
<dbReference type="PANTHER" id="PTHR30572">
    <property type="entry name" value="MEMBRANE COMPONENT OF TRANSPORTER-RELATED"/>
    <property type="match status" value="1"/>
</dbReference>
<reference evidence="14 15" key="2">
    <citation type="journal article" date="2019" name="Nat. Med.">
        <title>A library of human gut bacterial isolates paired with longitudinal multiomics data enables mechanistic microbiome research.</title>
        <authorList>
            <person name="Poyet M."/>
            <person name="Groussin M."/>
            <person name="Gibbons S.M."/>
            <person name="Avila-Pacheco J."/>
            <person name="Jiang X."/>
            <person name="Kearney S.M."/>
            <person name="Perrotta A.R."/>
            <person name="Berdy B."/>
            <person name="Zhao S."/>
            <person name="Lieberman T.D."/>
            <person name="Swanson P.K."/>
            <person name="Smith M."/>
            <person name="Roesemann S."/>
            <person name="Alexander J.E."/>
            <person name="Rich S.A."/>
            <person name="Livny J."/>
            <person name="Vlamakis H."/>
            <person name="Clish C."/>
            <person name="Bullock K."/>
            <person name="Deik A."/>
            <person name="Scott J."/>
            <person name="Pierce K.A."/>
            <person name="Xavier R.J."/>
            <person name="Alm E.J."/>
        </authorList>
    </citation>
    <scope>NUCLEOTIDE SEQUENCE [LARGE SCALE GENOMIC DNA]</scope>
    <source>
        <strain evidence="11 15">BIOML-A11</strain>
        <strain evidence="10 14">BIOML-A16</strain>
    </source>
</reference>
<dbReference type="GeneID" id="49203123"/>
<evidence type="ECO:0000313" key="10">
    <source>
        <dbReference type="EMBL" id="MTU68292.1"/>
    </source>
</evidence>
<keyword evidence="4 7" id="KW-1133">Transmembrane helix</keyword>
<feature type="transmembrane region" description="Helical" evidence="7">
    <location>
        <begin position="21"/>
        <end position="42"/>
    </location>
</feature>
<dbReference type="EMBL" id="WNDA01000005">
    <property type="protein sequence ID" value="MTU68292.1"/>
    <property type="molecule type" value="Genomic_DNA"/>
</dbReference>
<evidence type="ECO:0000256" key="5">
    <source>
        <dbReference type="ARBA" id="ARBA00023136"/>
    </source>
</evidence>
<dbReference type="InterPro" id="IPR050250">
    <property type="entry name" value="Macrolide_Exporter_MacB"/>
</dbReference>
<feature type="domain" description="ABC3 transporter permease C-terminal" evidence="8">
    <location>
        <begin position="285"/>
        <end position="413"/>
    </location>
</feature>
<evidence type="ECO:0000256" key="6">
    <source>
        <dbReference type="ARBA" id="ARBA00038076"/>
    </source>
</evidence>
<evidence type="ECO:0000313" key="12">
    <source>
        <dbReference type="EMBL" id="RHC88320.1"/>
    </source>
</evidence>
<feature type="transmembrane region" description="Helical" evidence="7">
    <location>
        <begin position="281"/>
        <end position="306"/>
    </location>
</feature>
<evidence type="ECO:0000313" key="13">
    <source>
        <dbReference type="Proteomes" id="UP000286260"/>
    </source>
</evidence>
<dbReference type="InterPro" id="IPR003838">
    <property type="entry name" value="ABC3_permease_C"/>
</dbReference>
<gene>
    <name evidence="12" type="ORF">DW828_05540</name>
    <name evidence="10" type="ORF">GMD92_04160</name>
    <name evidence="11" type="ORF">GME02_08820</name>
</gene>
<comment type="similarity">
    <text evidence="6">Belongs to the ABC-4 integral membrane protein family.</text>
</comment>
<dbReference type="Pfam" id="PF12704">
    <property type="entry name" value="MacB_PCD"/>
    <property type="match status" value="1"/>
</dbReference>
<feature type="transmembrane region" description="Helical" evidence="7">
    <location>
        <begin position="326"/>
        <end position="352"/>
    </location>
</feature>
<dbReference type="EMBL" id="WNDD01000008">
    <property type="protein sequence ID" value="MTV01771.1"/>
    <property type="molecule type" value="Genomic_DNA"/>
</dbReference>
<keyword evidence="2" id="KW-1003">Cell membrane</keyword>
<evidence type="ECO:0000256" key="2">
    <source>
        <dbReference type="ARBA" id="ARBA00022475"/>
    </source>
</evidence>
<dbReference type="GO" id="GO:0022857">
    <property type="term" value="F:transmembrane transporter activity"/>
    <property type="evidence" value="ECO:0007669"/>
    <property type="project" value="TreeGrafter"/>
</dbReference>
<dbReference type="OrthoDB" id="9770036at2"/>
<dbReference type="Proteomes" id="UP000448908">
    <property type="component" value="Unassembled WGS sequence"/>
</dbReference>
<name>A0A354MN89_9BACT</name>
<protein>
    <submittedName>
        <fullName evidence="12">ABC transporter permease</fullName>
    </submittedName>
    <submittedName>
        <fullName evidence="10">FtsX-like permease family protein</fullName>
    </submittedName>
</protein>
<evidence type="ECO:0000259" key="8">
    <source>
        <dbReference type="Pfam" id="PF02687"/>
    </source>
</evidence>
<feature type="domain" description="MacB-like periplasmic core" evidence="9">
    <location>
        <begin position="21"/>
        <end position="233"/>
    </location>
</feature>